<comment type="subcellular location">
    <subcellularLocation>
        <location evidence="1">Cell membrane</location>
        <topology evidence="1">Multi-pass membrane protein</topology>
    </subcellularLocation>
</comment>
<feature type="domain" description="HAMP" evidence="12">
    <location>
        <begin position="302"/>
        <end position="358"/>
    </location>
</feature>
<name>C6Q277_9CLOT</name>
<reference evidence="13 14" key="1">
    <citation type="submission" date="2009-06" db="EMBL/GenBank/DDBJ databases">
        <title>The draft genome of Clostridium carboxidivorans P7.</title>
        <authorList>
            <consortium name="US DOE Joint Genome Institute (JGI-PGF)"/>
            <person name="Lucas S."/>
            <person name="Copeland A."/>
            <person name="Lapidus A."/>
            <person name="Glavina del Rio T."/>
            <person name="Tice H."/>
            <person name="Bruce D."/>
            <person name="Goodwin L."/>
            <person name="Pitluck S."/>
            <person name="Larimer F."/>
            <person name="Land M.L."/>
            <person name="Hauser L."/>
            <person name="Hemme C.L."/>
        </authorList>
    </citation>
    <scope>NUCLEOTIDE SEQUENCE [LARGE SCALE GENOMIC DNA]</scope>
    <source>
        <strain evidence="13 14">P7</strain>
    </source>
</reference>
<dbReference type="InterPro" id="IPR004089">
    <property type="entry name" value="MCPsignal_dom"/>
</dbReference>
<sequence length="664" mass="73313">MKSIKQNITLIISSICILSLLVLASVSYFISYNLIMNESKGKIIAQSGKYSEMINGWMDGQGKIVKEIGGSIEEMDVNDNNKILEYLQKKTKDNPNTAGAYIGFKDKRYLDGSGWVPDKDFDCTQRDWYKDAVKKNGLVYSQPYLDELTKKIVVSISKPIVKNNEIIGVVSCDIKLDTITNTLEKSKTINNSYAFLLDNKNNFIVHPNKDFQPAKDKSKNISTIMNGRFSKILNNQITLLKDFDNKEKYFVNSKIDSCNWIVGIAVPKSELEKPLHSLLIGFILVIITVLVLSILFSLYIGGKIANPIISLTKSVNKTSNLDLTSDNSCDYLLGRKDEIGQLANAAISMKSSIIELIKQVKDESYIIEIIVNNIKEKMSNLNEDVTEVSSNTEELSAGMEETTASAEEMSAAAQEIGQATHIIAEKSQQGAVQAEKINERAAKTKENIQISQKKGFEIFANTTKELEISIKNSSVAEEINVLSDTIMEITEQTGLLALNASIEAARAGESGKGFAVVAEEIKELAEKSKDAASKIQNITNKVIEAVKNLSQNSTNILKFMETDVINDYKSMITVADEYSNDAKFVESLVVGFSSTSQELLASISDVLKTIDGVTQSASEGTNEVVNISDKVLGINDNSNYILEQVLKAKECSDKLKIQISKFKI</sequence>
<feature type="transmembrane region" description="Helical" evidence="10">
    <location>
        <begin position="6"/>
        <end position="30"/>
    </location>
</feature>
<evidence type="ECO:0000256" key="7">
    <source>
        <dbReference type="ARBA" id="ARBA00023224"/>
    </source>
</evidence>
<dbReference type="InterPro" id="IPR003660">
    <property type="entry name" value="HAMP_dom"/>
</dbReference>
<keyword evidence="2" id="KW-1003">Cell membrane</keyword>
<evidence type="ECO:0000256" key="2">
    <source>
        <dbReference type="ARBA" id="ARBA00022475"/>
    </source>
</evidence>
<dbReference type="GO" id="GO:0006935">
    <property type="term" value="P:chemotaxis"/>
    <property type="evidence" value="ECO:0007669"/>
    <property type="project" value="UniProtKB-KW"/>
</dbReference>
<dbReference type="CDD" id="cd12912">
    <property type="entry name" value="PDC2_MCP_like"/>
    <property type="match status" value="1"/>
</dbReference>
<dbReference type="Gene3D" id="1.10.8.500">
    <property type="entry name" value="HAMP domain in histidine kinase"/>
    <property type="match status" value="1"/>
</dbReference>
<dbReference type="SUPFAM" id="SSF103190">
    <property type="entry name" value="Sensory domain-like"/>
    <property type="match status" value="1"/>
</dbReference>
<evidence type="ECO:0000256" key="6">
    <source>
        <dbReference type="ARBA" id="ARBA00023136"/>
    </source>
</evidence>
<evidence type="ECO:0000313" key="13">
    <source>
        <dbReference type="EMBL" id="EET84407.1"/>
    </source>
</evidence>
<evidence type="ECO:0000313" key="14">
    <source>
        <dbReference type="Proteomes" id="UP000004198"/>
    </source>
</evidence>
<dbReference type="PATRIC" id="fig|536227.13.peg.2097"/>
<evidence type="ECO:0000256" key="10">
    <source>
        <dbReference type="SAM" id="Phobius"/>
    </source>
</evidence>
<dbReference type="GO" id="GO:0007165">
    <property type="term" value="P:signal transduction"/>
    <property type="evidence" value="ECO:0007669"/>
    <property type="project" value="UniProtKB-KW"/>
</dbReference>
<dbReference type="PANTHER" id="PTHR32089">
    <property type="entry name" value="METHYL-ACCEPTING CHEMOTAXIS PROTEIN MCPB"/>
    <property type="match status" value="1"/>
</dbReference>
<proteinExistence type="inferred from homology"/>
<evidence type="ECO:0000256" key="8">
    <source>
        <dbReference type="ARBA" id="ARBA00029447"/>
    </source>
</evidence>
<dbReference type="RefSeq" id="WP_007064028.1">
    <property type="nucleotide sequence ID" value="NZ_ACVI01000165.1"/>
</dbReference>
<keyword evidence="4 10" id="KW-0812">Transmembrane</keyword>
<gene>
    <name evidence="13" type="ORF">CcarbDRAFT_5145</name>
</gene>
<dbReference type="GO" id="GO:0005886">
    <property type="term" value="C:plasma membrane"/>
    <property type="evidence" value="ECO:0007669"/>
    <property type="project" value="UniProtKB-SubCell"/>
</dbReference>
<dbReference type="SMART" id="SM00283">
    <property type="entry name" value="MA"/>
    <property type="match status" value="1"/>
</dbReference>
<dbReference type="PROSITE" id="PS50111">
    <property type="entry name" value="CHEMOTAXIS_TRANSDUC_2"/>
    <property type="match status" value="1"/>
</dbReference>
<evidence type="ECO:0000256" key="4">
    <source>
        <dbReference type="ARBA" id="ARBA00022692"/>
    </source>
</evidence>
<accession>C6Q277</accession>
<evidence type="ECO:0000259" key="11">
    <source>
        <dbReference type="PROSITE" id="PS50111"/>
    </source>
</evidence>
<keyword evidence="5 10" id="KW-1133">Transmembrane helix</keyword>
<keyword evidence="14" id="KW-1185">Reference proteome</keyword>
<protein>
    <submittedName>
        <fullName evidence="13">Methyl-accepting chemotaxis sensory transducer with Cache sensor</fullName>
    </submittedName>
</protein>
<feature type="transmembrane region" description="Helical" evidence="10">
    <location>
        <begin position="278"/>
        <end position="300"/>
    </location>
</feature>
<dbReference type="InterPro" id="IPR029151">
    <property type="entry name" value="Sensor-like_sf"/>
</dbReference>
<dbReference type="Pfam" id="PF00015">
    <property type="entry name" value="MCPsignal"/>
    <property type="match status" value="1"/>
</dbReference>
<dbReference type="PANTHER" id="PTHR32089:SF112">
    <property type="entry name" value="LYSOZYME-LIKE PROTEIN-RELATED"/>
    <property type="match status" value="1"/>
</dbReference>
<evidence type="ECO:0000259" key="12">
    <source>
        <dbReference type="PROSITE" id="PS50885"/>
    </source>
</evidence>
<feature type="domain" description="Methyl-accepting transducer" evidence="11">
    <location>
        <begin position="370"/>
        <end position="614"/>
    </location>
</feature>
<dbReference type="Gene3D" id="1.10.287.950">
    <property type="entry name" value="Methyl-accepting chemotaxis protein"/>
    <property type="match status" value="1"/>
</dbReference>
<keyword evidence="6 10" id="KW-0472">Membrane</keyword>
<dbReference type="STRING" id="536227.Ccar_10025"/>
<dbReference type="SUPFAM" id="SSF58104">
    <property type="entry name" value="Methyl-accepting chemotaxis protein (MCP) signaling domain"/>
    <property type="match status" value="1"/>
</dbReference>
<evidence type="ECO:0000256" key="9">
    <source>
        <dbReference type="PROSITE-ProRule" id="PRU00284"/>
    </source>
</evidence>
<dbReference type="InterPro" id="IPR033479">
    <property type="entry name" value="dCache_1"/>
</dbReference>
<dbReference type="Proteomes" id="UP000004198">
    <property type="component" value="Unassembled WGS sequence"/>
</dbReference>
<dbReference type="Pfam" id="PF02743">
    <property type="entry name" value="dCache_1"/>
    <property type="match status" value="1"/>
</dbReference>
<keyword evidence="7 9" id="KW-0807">Transducer</keyword>
<dbReference type="AlphaFoldDB" id="C6Q277"/>
<dbReference type="CDD" id="cd12913">
    <property type="entry name" value="PDC1_MCP_like"/>
    <property type="match status" value="1"/>
</dbReference>
<evidence type="ECO:0000256" key="5">
    <source>
        <dbReference type="ARBA" id="ARBA00022989"/>
    </source>
</evidence>
<dbReference type="Gene3D" id="3.30.450.20">
    <property type="entry name" value="PAS domain"/>
    <property type="match status" value="2"/>
</dbReference>
<keyword evidence="3" id="KW-0145">Chemotaxis</keyword>
<organism evidence="13 14">
    <name type="scientific">Clostridium carboxidivorans P7</name>
    <dbReference type="NCBI Taxonomy" id="536227"/>
    <lineage>
        <taxon>Bacteria</taxon>
        <taxon>Bacillati</taxon>
        <taxon>Bacillota</taxon>
        <taxon>Clostridia</taxon>
        <taxon>Eubacteriales</taxon>
        <taxon>Clostridiaceae</taxon>
        <taxon>Clostridium</taxon>
    </lineage>
</organism>
<dbReference type="eggNOG" id="COG0840">
    <property type="taxonomic scope" value="Bacteria"/>
</dbReference>
<dbReference type="OrthoDB" id="9804955at2"/>
<dbReference type="KEGG" id="cck:Ccar_10025"/>
<dbReference type="PROSITE" id="PS50885">
    <property type="entry name" value="HAMP"/>
    <property type="match status" value="1"/>
</dbReference>
<comment type="caution">
    <text evidence="13">The sequence shown here is derived from an EMBL/GenBank/DDBJ whole genome shotgun (WGS) entry which is preliminary data.</text>
</comment>
<evidence type="ECO:0000256" key="3">
    <source>
        <dbReference type="ARBA" id="ARBA00022500"/>
    </source>
</evidence>
<comment type="similarity">
    <text evidence="8">Belongs to the methyl-accepting chemotaxis (MCP) protein family.</text>
</comment>
<dbReference type="EMBL" id="ACVI01000165">
    <property type="protein sequence ID" value="EET84407.1"/>
    <property type="molecule type" value="Genomic_DNA"/>
</dbReference>
<evidence type="ECO:0000256" key="1">
    <source>
        <dbReference type="ARBA" id="ARBA00004651"/>
    </source>
</evidence>